<dbReference type="EMBL" id="CM001217">
    <property type="protein sequence ID" value="KEH42285.1"/>
    <property type="molecule type" value="Genomic_DNA"/>
</dbReference>
<protein>
    <submittedName>
        <fullName evidence="2 3">Uncharacterized protein</fullName>
    </submittedName>
</protein>
<gene>
    <name evidence="2" type="ordered locus">MTR_1g066910</name>
</gene>
<dbReference type="AlphaFoldDB" id="A0A072VW23"/>
<dbReference type="EnsemblPlants" id="KEH42285">
    <property type="protein sequence ID" value="KEH42285"/>
    <property type="gene ID" value="MTR_1g066910"/>
</dbReference>
<name>A0A072VW23_MEDTR</name>
<reference evidence="3" key="3">
    <citation type="submission" date="2015-04" db="UniProtKB">
        <authorList>
            <consortium name="EnsemblPlants"/>
        </authorList>
    </citation>
    <scope>IDENTIFICATION</scope>
    <source>
        <strain evidence="3">cv. Jemalong A17</strain>
    </source>
</reference>
<dbReference type="Proteomes" id="UP000002051">
    <property type="component" value="Unassembled WGS sequence"/>
</dbReference>
<organism evidence="2 4">
    <name type="scientific">Medicago truncatula</name>
    <name type="common">Barrel medic</name>
    <name type="synonym">Medicago tribuloides</name>
    <dbReference type="NCBI Taxonomy" id="3880"/>
    <lineage>
        <taxon>Eukaryota</taxon>
        <taxon>Viridiplantae</taxon>
        <taxon>Streptophyta</taxon>
        <taxon>Embryophyta</taxon>
        <taxon>Tracheophyta</taxon>
        <taxon>Spermatophyta</taxon>
        <taxon>Magnoliopsida</taxon>
        <taxon>eudicotyledons</taxon>
        <taxon>Gunneridae</taxon>
        <taxon>Pentapetalae</taxon>
        <taxon>rosids</taxon>
        <taxon>fabids</taxon>
        <taxon>Fabales</taxon>
        <taxon>Fabaceae</taxon>
        <taxon>Papilionoideae</taxon>
        <taxon>50 kb inversion clade</taxon>
        <taxon>NPAAA clade</taxon>
        <taxon>Hologalegina</taxon>
        <taxon>IRL clade</taxon>
        <taxon>Trifolieae</taxon>
        <taxon>Medicago</taxon>
    </lineage>
</organism>
<accession>A0A072VW23</accession>
<sequence>MISPSHKLGTARATSHTALPPPRTLFCCFCLKDKLPISDLKARGFLWNIIVMYCLGFKSLYTINRVVSYHNNPSFVLEIQ</sequence>
<evidence type="ECO:0000313" key="2">
    <source>
        <dbReference type="EMBL" id="KEH42285.1"/>
    </source>
</evidence>
<evidence type="ECO:0000313" key="3">
    <source>
        <dbReference type="EnsemblPlants" id="KEH42285"/>
    </source>
</evidence>
<proteinExistence type="predicted"/>
<keyword evidence="4" id="KW-1185">Reference proteome</keyword>
<feature type="region of interest" description="Disordered" evidence="1">
    <location>
        <begin position="1"/>
        <end position="21"/>
    </location>
</feature>
<dbReference type="HOGENOM" id="CLU_2593325_0_0_1"/>
<reference evidence="2 4" key="2">
    <citation type="journal article" date="2014" name="BMC Genomics">
        <title>An improved genome release (version Mt4.0) for the model legume Medicago truncatula.</title>
        <authorList>
            <person name="Tang H."/>
            <person name="Krishnakumar V."/>
            <person name="Bidwell S."/>
            <person name="Rosen B."/>
            <person name="Chan A."/>
            <person name="Zhou S."/>
            <person name="Gentzbittel L."/>
            <person name="Childs K.L."/>
            <person name="Yandell M."/>
            <person name="Gundlach H."/>
            <person name="Mayer K.F."/>
            <person name="Schwartz D.C."/>
            <person name="Town C.D."/>
        </authorList>
    </citation>
    <scope>GENOME REANNOTATION</scope>
    <source>
        <strain evidence="2">A17</strain>
        <strain evidence="3 4">cv. Jemalong A17</strain>
    </source>
</reference>
<evidence type="ECO:0000256" key="1">
    <source>
        <dbReference type="SAM" id="MobiDB-lite"/>
    </source>
</evidence>
<reference evidence="2 4" key="1">
    <citation type="journal article" date="2011" name="Nature">
        <title>The Medicago genome provides insight into the evolution of rhizobial symbioses.</title>
        <authorList>
            <person name="Young N.D."/>
            <person name="Debelle F."/>
            <person name="Oldroyd G.E."/>
            <person name="Geurts R."/>
            <person name="Cannon S.B."/>
            <person name="Udvardi M.K."/>
            <person name="Benedito V.A."/>
            <person name="Mayer K.F."/>
            <person name="Gouzy J."/>
            <person name="Schoof H."/>
            <person name="Van de Peer Y."/>
            <person name="Proost S."/>
            <person name="Cook D.R."/>
            <person name="Meyers B.C."/>
            <person name="Spannagl M."/>
            <person name="Cheung F."/>
            <person name="De Mita S."/>
            <person name="Krishnakumar V."/>
            <person name="Gundlach H."/>
            <person name="Zhou S."/>
            <person name="Mudge J."/>
            <person name="Bharti A.K."/>
            <person name="Murray J.D."/>
            <person name="Naoumkina M.A."/>
            <person name="Rosen B."/>
            <person name="Silverstein K.A."/>
            <person name="Tang H."/>
            <person name="Rombauts S."/>
            <person name="Zhao P.X."/>
            <person name="Zhou P."/>
            <person name="Barbe V."/>
            <person name="Bardou P."/>
            <person name="Bechner M."/>
            <person name="Bellec A."/>
            <person name="Berger A."/>
            <person name="Berges H."/>
            <person name="Bidwell S."/>
            <person name="Bisseling T."/>
            <person name="Choisne N."/>
            <person name="Couloux A."/>
            <person name="Denny R."/>
            <person name="Deshpande S."/>
            <person name="Dai X."/>
            <person name="Doyle J.J."/>
            <person name="Dudez A.M."/>
            <person name="Farmer A.D."/>
            <person name="Fouteau S."/>
            <person name="Franken C."/>
            <person name="Gibelin C."/>
            <person name="Gish J."/>
            <person name="Goldstein S."/>
            <person name="Gonzalez A.J."/>
            <person name="Green P.J."/>
            <person name="Hallab A."/>
            <person name="Hartog M."/>
            <person name="Hua A."/>
            <person name="Humphray S.J."/>
            <person name="Jeong D.H."/>
            <person name="Jing Y."/>
            <person name="Jocker A."/>
            <person name="Kenton S.M."/>
            <person name="Kim D.J."/>
            <person name="Klee K."/>
            <person name="Lai H."/>
            <person name="Lang C."/>
            <person name="Lin S."/>
            <person name="Macmil S.L."/>
            <person name="Magdelenat G."/>
            <person name="Matthews L."/>
            <person name="McCorrison J."/>
            <person name="Monaghan E.L."/>
            <person name="Mun J.H."/>
            <person name="Najar F.Z."/>
            <person name="Nicholson C."/>
            <person name="Noirot C."/>
            <person name="O'Bleness M."/>
            <person name="Paule C.R."/>
            <person name="Poulain J."/>
            <person name="Prion F."/>
            <person name="Qin B."/>
            <person name="Qu C."/>
            <person name="Retzel E.F."/>
            <person name="Riddle C."/>
            <person name="Sallet E."/>
            <person name="Samain S."/>
            <person name="Samson N."/>
            <person name="Sanders I."/>
            <person name="Saurat O."/>
            <person name="Scarpelli C."/>
            <person name="Schiex T."/>
            <person name="Segurens B."/>
            <person name="Severin A.J."/>
            <person name="Sherrier D.J."/>
            <person name="Shi R."/>
            <person name="Sims S."/>
            <person name="Singer S.R."/>
            <person name="Sinharoy S."/>
            <person name="Sterck L."/>
            <person name="Viollet A."/>
            <person name="Wang B.B."/>
            <person name="Wang K."/>
            <person name="Wang M."/>
            <person name="Wang X."/>
            <person name="Warfsmann J."/>
            <person name="Weissenbach J."/>
            <person name="White D.D."/>
            <person name="White J.D."/>
            <person name="Wiley G.B."/>
            <person name="Wincker P."/>
            <person name="Xing Y."/>
            <person name="Yang L."/>
            <person name="Yao Z."/>
            <person name="Ying F."/>
            <person name="Zhai J."/>
            <person name="Zhou L."/>
            <person name="Zuber A."/>
            <person name="Denarie J."/>
            <person name="Dixon R.A."/>
            <person name="May G.D."/>
            <person name="Schwartz D.C."/>
            <person name="Rogers J."/>
            <person name="Quetier F."/>
            <person name="Town C.D."/>
            <person name="Roe B.A."/>
        </authorList>
    </citation>
    <scope>NUCLEOTIDE SEQUENCE [LARGE SCALE GENOMIC DNA]</scope>
    <source>
        <strain evidence="2">A17</strain>
        <strain evidence="3 4">cv. Jemalong A17</strain>
    </source>
</reference>
<evidence type="ECO:0000313" key="4">
    <source>
        <dbReference type="Proteomes" id="UP000002051"/>
    </source>
</evidence>